<reference evidence="1 2" key="1">
    <citation type="submission" date="2016-12" db="EMBL/GenBank/DDBJ databases">
        <title>The genome of dimorphic prosthecate Glycocaulis alkaliphilus 6b-8t, isolated from crude oil dictates its adaptability in petroleum environments.</title>
        <authorList>
            <person name="Wu X.-L."/>
            <person name="Geng S."/>
        </authorList>
    </citation>
    <scope>NUCLEOTIDE SEQUENCE [LARGE SCALE GENOMIC DNA]</scope>
    <source>
        <strain evidence="1 2">6B-8</strain>
    </source>
</reference>
<dbReference type="OrthoDB" id="7428628at2"/>
<organism evidence="1 2">
    <name type="scientific">Glycocaulis alkaliphilus</name>
    <dbReference type="NCBI Taxonomy" id="1434191"/>
    <lineage>
        <taxon>Bacteria</taxon>
        <taxon>Pseudomonadati</taxon>
        <taxon>Pseudomonadota</taxon>
        <taxon>Alphaproteobacteria</taxon>
        <taxon>Maricaulales</taxon>
        <taxon>Maricaulaceae</taxon>
        <taxon>Glycocaulis</taxon>
    </lineage>
</organism>
<name>A0A3T0EDD3_9PROT</name>
<dbReference type="Gene3D" id="1.10.10.1100">
    <property type="entry name" value="BFD-like [2Fe-2S]-binding domain"/>
    <property type="match status" value="1"/>
</dbReference>
<dbReference type="Proteomes" id="UP000286954">
    <property type="component" value="Chromosome"/>
</dbReference>
<evidence type="ECO:0000313" key="1">
    <source>
        <dbReference type="EMBL" id="AZU05273.1"/>
    </source>
</evidence>
<evidence type="ECO:0000313" key="2">
    <source>
        <dbReference type="Proteomes" id="UP000286954"/>
    </source>
</evidence>
<dbReference type="RefSeq" id="WP_127568918.1">
    <property type="nucleotide sequence ID" value="NZ_BMFB01000004.1"/>
</dbReference>
<dbReference type="AlphaFoldDB" id="A0A3T0EDD3"/>
<protein>
    <submittedName>
        <fullName evidence="1">Uncharacterized protein</fullName>
    </submittedName>
</protein>
<accession>A0A3T0EDD3</accession>
<dbReference type="EMBL" id="CP018911">
    <property type="protein sequence ID" value="AZU05273.1"/>
    <property type="molecule type" value="Genomic_DNA"/>
</dbReference>
<keyword evidence="2" id="KW-1185">Reference proteome</keyword>
<proteinExistence type="predicted"/>
<gene>
    <name evidence="1" type="ORF">X907_2764</name>
</gene>
<sequence>MYVCICNALKCSQFRDAAKGGAQDVTSAFKACGAKPRCGRCFEEAASLIEQSMAPMDAMPHAIAAE</sequence>
<dbReference type="InterPro" id="IPR041854">
    <property type="entry name" value="BFD-like_2Fe2S-bd_dom_sf"/>
</dbReference>
<dbReference type="KEGG" id="gak:X907_2764"/>